<accession>A0A2R4T5B4</accession>
<dbReference type="InterPro" id="IPR036513">
    <property type="entry name" value="STAS_dom_sf"/>
</dbReference>
<proteinExistence type="predicted"/>
<dbReference type="SUPFAM" id="SSF52091">
    <property type="entry name" value="SpoIIaa-like"/>
    <property type="match status" value="1"/>
</dbReference>
<gene>
    <name evidence="1" type="ORF">SLUN_21080</name>
</gene>
<reference evidence="1 2" key="1">
    <citation type="submission" date="2018-01" db="EMBL/GenBank/DDBJ databases">
        <title>Complete genome sequence of Streptomyces lunaelactis MM109T, a Ferroverdin A producer isolated from cave moonmilk deposits.</title>
        <authorList>
            <person name="Naome A."/>
            <person name="Martinet L."/>
            <person name="Maciejewska M."/>
            <person name="Anderssen S."/>
            <person name="Adam D."/>
            <person name="Tenconi E."/>
            <person name="Deflandre B."/>
            <person name="Arguelles-Arias A."/>
            <person name="Calusinska M."/>
            <person name="Copieters W."/>
            <person name="Karim L."/>
            <person name="Hanikenne M."/>
            <person name="Baurain D."/>
            <person name="van Wezel G."/>
            <person name="Smargiasso N."/>
            <person name="de Pauw E."/>
            <person name="Delfosse P."/>
            <person name="Rigali S."/>
        </authorList>
    </citation>
    <scope>NUCLEOTIDE SEQUENCE [LARGE SCALE GENOMIC DNA]</scope>
    <source>
        <strain evidence="1 2">MM109</strain>
    </source>
</reference>
<dbReference type="EMBL" id="CP026304">
    <property type="protein sequence ID" value="AVZ74281.1"/>
    <property type="molecule type" value="Genomic_DNA"/>
</dbReference>
<dbReference type="OrthoDB" id="3873054at2"/>
<organism evidence="1 2">
    <name type="scientific">Streptomyces lunaelactis</name>
    <dbReference type="NCBI Taxonomy" id="1535768"/>
    <lineage>
        <taxon>Bacteria</taxon>
        <taxon>Bacillati</taxon>
        <taxon>Actinomycetota</taxon>
        <taxon>Actinomycetes</taxon>
        <taxon>Kitasatosporales</taxon>
        <taxon>Streptomycetaceae</taxon>
        <taxon>Streptomyces</taxon>
    </lineage>
</organism>
<protein>
    <recommendedName>
        <fullName evidence="3">STAS domain-containing protein</fullName>
    </recommendedName>
</protein>
<keyword evidence="2" id="KW-1185">Reference proteome</keyword>
<dbReference type="GeneID" id="55657745"/>
<dbReference type="KEGG" id="slk:SLUN_21080"/>
<sequence>MSISWSFEEPRGVAVMRVAGYLGSNAVDRFSEGFGWVAARSTGTVLLEVSELLGWSAEGEAAVLQAAAALKERERSLAVCGPGHLEATRLWTDQVHSMTVYADLDAALSAEAPSSG</sequence>
<dbReference type="AlphaFoldDB" id="A0A2R4T5B4"/>
<dbReference type="RefSeq" id="WP_108150601.1">
    <property type="nucleotide sequence ID" value="NZ_CP026304.1"/>
</dbReference>
<dbReference type="Gene3D" id="3.30.750.24">
    <property type="entry name" value="STAS domain"/>
    <property type="match status" value="1"/>
</dbReference>
<name>A0A2R4T5B4_9ACTN</name>
<dbReference type="Proteomes" id="UP000244201">
    <property type="component" value="Chromosome"/>
</dbReference>
<evidence type="ECO:0000313" key="2">
    <source>
        <dbReference type="Proteomes" id="UP000244201"/>
    </source>
</evidence>
<evidence type="ECO:0000313" key="1">
    <source>
        <dbReference type="EMBL" id="AVZ74281.1"/>
    </source>
</evidence>
<evidence type="ECO:0008006" key="3">
    <source>
        <dbReference type="Google" id="ProtNLM"/>
    </source>
</evidence>